<organism evidence="2 3">
    <name type="scientific">Amniculicola lignicola CBS 123094</name>
    <dbReference type="NCBI Taxonomy" id="1392246"/>
    <lineage>
        <taxon>Eukaryota</taxon>
        <taxon>Fungi</taxon>
        <taxon>Dikarya</taxon>
        <taxon>Ascomycota</taxon>
        <taxon>Pezizomycotina</taxon>
        <taxon>Dothideomycetes</taxon>
        <taxon>Pleosporomycetidae</taxon>
        <taxon>Pleosporales</taxon>
        <taxon>Amniculicolaceae</taxon>
        <taxon>Amniculicola</taxon>
    </lineage>
</organism>
<dbReference type="OrthoDB" id="3790163at2759"/>
<keyword evidence="3" id="KW-1185">Reference proteome</keyword>
<evidence type="ECO:0000256" key="1">
    <source>
        <dbReference type="SAM" id="Coils"/>
    </source>
</evidence>
<feature type="coiled-coil region" evidence="1">
    <location>
        <begin position="74"/>
        <end position="101"/>
    </location>
</feature>
<dbReference type="AlphaFoldDB" id="A0A6A5WGN3"/>
<dbReference type="Proteomes" id="UP000799779">
    <property type="component" value="Unassembled WGS sequence"/>
</dbReference>
<dbReference type="EMBL" id="ML977590">
    <property type="protein sequence ID" value="KAF2000218.1"/>
    <property type="molecule type" value="Genomic_DNA"/>
</dbReference>
<sequence>MGGVHPPNDGYHATPDLYLQLSRVLEHEIWNHNQTRGELSNEANRRVELKRQLWKQAQDLAQWQEACRTVYTSLDKHRAQETRLKQELAEAKAELATVNEENSSQTLSSIEQSPVQFQFSDVNLGRHARILPKPQKQDEDSDTWRLGFIQDIEEHLKGE</sequence>
<evidence type="ECO:0000313" key="2">
    <source>
        <dbReference type="EMBL" id="KAF2000218.1"/>
    </source>
</evidence>
<accession>A0A6A5WGN3</accession>
<proteinExistence type="predicted"/>
<reference evidence="2" key="1">
    <citation type="journal article" date="2020" name="Stud. Mycol.">
        <title>101 Dothideomycetes genomes: a test case for predicting lifestyles and emergence of pathogens.</title>
        <authorList>
            <person name="Haridas S."/>
            <person name="Albert R."/>
            <person name="Binder M."/>
            <person name="Bloem J."/>
            <person name="Labutti K."/>
            <person name="Salamov A."/>
            <person name="Andreopoulos B."/>
            <person name="Baker S."/>
            <person name="Barry K."/>
            <person name="Bills G."/>
            <person name="Bluhm B."/>
            <person name="Cannon C."/>
            <person name="Castanera R."/>
            <person name="Culley D."/>
            <person name="Daum C."/>
            <person name="Ezra D."/>
            <person name="Gonzalez J."/>
            <person name="Henrissat B."/>
            <person name="Kuo A."/>
            <person name="Liang C."/>
            <person name="Lipzen A."/>
            <person name="Lutzoni F."/>
            <person name="Magnuson J."/>
            <person name="Mondo S."/>
            <person name="Nolan M."/>
            <person name="Ohm R."/>
            <person name="Pangilinan J."/>
            <person name="Park H.-J."/>
            <person name="Ramirez L."/>
            <person name="Alfaro M."/>
            <person name="Sun H."/>
            <person name="Tritt A."/>
            <person name="Yoshinaga Y."/>
            <person name="Zwiers L.-H."/>
            <person name="Turgeon B."/>
            <person name="Goodwin S."/>
            <person name="Spatafora J."/>
            <person name="Crous P."/>
            <person name="Grigoriev I."/>
        </authorList>
    </citation>
    <scope>NUCLEOTIDE SEQUENCE</scope>
    <source>
        <strain evidence="2">CBS 123094</strain>
    </source>
</reference>
<gene>
    <name evidence="2" type="ORF">P154DRAFT_534884</name>
</gene>
<name>A0A6A5WGN3_9PLEO</name>
<keyword evidence="1" id="KW-0175">Coiled coil</keyword>
<protein>
    <submittedName>
        <fullName evidence="2">Uncharacterized protein</fullName>
    </submittedName>
</protein>
<evidence type="ECO:0000313" key="3">
    <source>
        <dbReference type="Proteomes" id="UP000799779"/>
    </source>
</evidence>